<name>A0A1C4BXN1_9ENTR</name>
<dbReference type="PANTHER" id="PTHR42734:SF5">
    <property type="entry name" value="IRON TRANSPORT SYSTEM ATP-BINDING PROTEIN HI_0361-RELATED"/>
    <property type="match status" value="1"/>
</dbReference>
<evidence type="ECO:0000256" key="3">
    <source>
        <dbReference type="ARBA" id="ARBA00022741"/>
    </source>
</evidence>
<accession>A0A1C4BXN1</accession>
<keyword evidence="3" id="KW-0547">Nucleotide-binding</keyword>
<dbReference type="SUPFAM" id="SSF52540">
    <property type="entry name" value="P-loop containing nucleoside triphosphate hydrolases"/>
    <property type="match status" value="1"/>
</dbReference>
<dbReference type="Gene3D" id="3.40.50.300">
    <property type="entry name" value="P-loop containing nucleotide triphosphate hydrolases"/>
    <property type="match status" value="1"/>
</dbReference>
<protein>
    <submittedName>
        <fullName evidence="6">Zinc/manganese transport system ATP-binding protein</fullName>
    </submittedName>
</protein>
<comment type="similarity">
    <text evidence="1">Belongs to the ABC transporter superfamily.</text>
</comment>
<evidence type="ECO:0000256" key="4">
    <source>
        <dbReference type="ARBA" id="ARBA00022840"/>
    </source>
</evidence>
<dbReference type="PROSITE" id="PS00211">
    <property type="entry name" value="ABC_TRANSPORTER_1"/>
    <property type="match status" value="1"/>
</dbReference>
<dbReference type="SMART" id="SM00382">
    <property type="entry name" value="AAA"/>
    <property type="match status" value="1"/>
</dbReference>
<dbReference type="OrthoDB" id="9806726at2"/>
<proteinExistence type="inferred from homology"/>
<dbReference type="AlphaFoldDB" id="A0A1C4BXN1"/>
<dbReference type="InterPro" id="IPR003593">
    <property type="entry name" value="AAA+_ATPase"/>
</dbReference>
<dbReference type="RefSeq" id="WP_090134567.1">
    <property type="nucleotide sequence ID" value="NZ_FMBC01000009.1"/>
</dbReference>
<dbReference type="Pfam" id="PF00005">
    <property type="entry name" value="ABC_tran"/>
    <property type="match status" value="1"/>
</dbReference>
<dbReference type="InterPro" id="IPR003439">
    <property type="entry name" value="ABC_transporter-like_ATP-bd"/>
</dbReference>
<evidence type="ECO:0000259" key="5">
    <source>
        <dbReference type="PROSITE" id="PS50893"/>
    </source>
</evidence>
<dbReference type="GO" id="GO:0016887">
    <property type="term" value="F:ATP hydrolysis activity"/>
    <property type="evidence" value="ECO:0007669"/>
    <property type="project" value="InterPro"/>
</dbReference>
<dbReference type="PANTHER" id="PTHR42734">
    <property type="entry name" value="METAL TRANSPORT SYSTEM ATP-BINDING PROTEIN TM_0124-RELATED"/>
    <property type="match status" value="1"/>
</dbReference>
<organism evidence="6 7">
    <name type="scientific">Kosakonia oryziphila</name>
    <dbReference type="NCBI Taxonomy" id="1005667"/>
    <lineage>
        <taxon>Bacteria</taxon>
        <taxon>Pseudomonadati</taxon>
        <taxon>Pseudomonadota</taxon>
        <taxon>Gammaproteobacteria</taxon>
        <taxon>Enterobacterales</taxon>
        <taxon>Enterobacteriaceae</taxon>
        <taxon>Kosakonia</taxon>
    </lineage>
</organism>
<keyword evidence="2" id="KW-0813">Transport</keyword>
<keyword evidence="4 6" id="KW-0067">ATP-binding</keyword>
<dbReference type="EMBL" id="FMBC01000009">
    <property type="protein sequence ID" value="SCC11548.1"/>
    <property type="molecule type" value="Genomic_DNA"/>
</dbReference>
<dbReference type="Proteomes" id="UP000198515">
    <property type="component" value="Unassembled WGS sequence"/>
</dbReference>
<reference evidence="7" key="1">
    <citation type="submission" date="2016-08" db="EMBL/GenBank/DDBJ databases">
        <authorList>
            <person name="Varghese N."/>
            <person name="Submissions Spin"/>
        </authorList>
    </citation>
    <scope>NUCLEOTIDE SEQUENCE [LARGE SCALE GENOMIC DNA]</scope>
    <source>
        <strain evidence="7">REICA_142</strain>
    </source>
</reference>
<feature type="domain" description="ABC transporter" evidence="5">
    <location>
        <begin position="2"/>
        <end position="221"/>
    </location>
</feature>
<evidence type="ECO:0000313" key="6">
    <source>
        <dbReference type="EMBL" id="SCC11548.1"/>
    </source>
</evidence>
<evidence type="ECO:0000256" key="1">
    <source>
        <dbReference type="ARBA" id="ARBA00005417"/>
    </source>
</evidence>
<dbReference type="GO" id="GO:0005524">
    <property type="term" value="F:ATP binding"/>
    <property type="evidence" value="ECO:0007669"/>
    <property type="project" value="UniProtKB-KW"/>
</dbReference>
<dbReference type="InterPro" id="IPR050153">
    <property type="entry name" value="Metal_Ion_Import_ABC"/>
</dbReference>
<gene>
    <name evidence="6" type="ORF">GA0061070_100948</name>
</gene>
<keyword evidence="7" id="KW-1185">Reference proteome</keyword>
<dbReference type="PROSITE" id="PS50893">
    <property type="entry name" value="ABC_TRANSPORTER_2"/>
    <property type="match status" value="1"/>
</dbReference>
<dbReference type="InterPro" id="IPR017871">
    <property type="entry name" value="ABC_transporter-like_CS"/>
</dbReference>
<dbReference type="InterPro" id="IPR027417">
    <property type="entry name" value="P-loop_NTPase"/>
</dbReference>
<evidence type="ECO:0000256" key="2">
    <source>
        <dbReference type="ARBA" id="ARBA00022448"/>
    </source>
</evidence>
<sequence>MIELDHLVAGYERLAITPALCGTLERGSMTAIVGANGCGKSTLLKTLAGFLPPVSGVLRWQPSRPTIGWLAQRHALESQFPLTVQDVVCMGCWPRISLFRGINRDARKRAAQGLERVGLTAMARETIDTLSGGQFQRMLFARVWVQNAPLVMLDEPFTGIDEITSQILMEQLVDMHREGQTILAVLHDSERVARYFPQTLRLGEKAAQWGASDQSQRTVEVCSA</sequence>
<evidence type="ECO:0000313" key="7">
    <source>
        <dbReference type="Proteomes" id="UP000198515"/>
    </source>
</evidence>